<sequence length="552" mass="56531">MTRQPVVTDVTDLPGEKVGKNAALISGITMLSRIAGLGRILVLTWAVGMGGVLDVYNTANRVPNILYEIAAGGALAALVVPLLAAPLARRQPEVVNRTASGLLTWSVLLLVPMGVLVAVLAEPVMRLLAGDAPDAEIAMGTRMIQVFAPQLPLYGIGVVLTGVLHTHRRFAWPALAPLLSSLTVIAAYVVYGLVAPQGADAAQVSLGQELVLSIGTTLATVVMTFCLLIPLRRVGIRLRPTLRFGGGDVTRNVRTMAVAGGLSIAAWQLSLLLILGLTNGGLKGTVGLFSIALTLYMLPWGVFAMPLALSSYPALAEAHGVGDRERYDTTLSTATRRVVLLAFLGAAALIGLAVPLATVFAEVGGTADVDPGLAVVPAMSAALVALAPGLVGFSLYPLLTRALYARGATVAAAVATVGGWAVAYVAAIVCSVVMPVADRALAVGVGNSVGMVVLGAALAATVAWRAGRASLTGVWRAALVGVVSSAVSAAAGWWVSSLFGASMGLPVAVVALAASGLTVLLVFGAVAFLVDRRDMRPLVGSVAGRLFRRRSG</sequence>
<reference evidence="9 10" key="1">
    <citation type="journal article" date="2013" name="Stand. Genomic Sci.">
        <title>Genomic Encyclopedia of Type Strains, Phase I: The one thousand microbial genomes (KMG-I) project.</title>
        <authorList>
            <person name="Kyrpides N.C."/>
            <person name="Woyke T."/>
            <person name="Eisen J.A."/>
            <person name="Garrity G."/>
            <person name="Lilburn T.G."/>
            <person name="Beck B.J."/>
            <person name="Whitman W.B."/>
            <person name="Hugenholtz P."/>
            <person name="Klenk H.P."/>
        </authorList>
    </citation>
    <scope>NUCLEOTIDE SEQUENCE [LARGE SCALE GENOMIC DNA]</scope>
    <source>
        <strain evidence="9 10">DSM 45044</strain>
    </source>
</reference>
<evidence type="ECO:0000256" key="5">
    <source>
        <dbReference type="ARBA" id="ARBA00022984"/>
    </source>
</evidence>
<keyword evidence="10" id="KW-1185">Reference proteome</keyword>
<feature type="transmembrane region" description="Helical" evidence="8">
    <location>
        <begin position="410"/>
        <end position="434"/>
    </location>
</feature>
<dbReference type="PANTHER" id="PTHR47019">
    <property type="entry name" value="LIPID II FLIPPASE MURJ"/>
    <property type="match status" value="1"/>
</dbReference>
<feature type="transmembrane region" description="Helical" evidence="8">
    <location>
        <begin position="440"/>
        <end position="462"/>
    </location>
</feature>
<evidence type="ECO:0000256" key="4">
    <source>
        <dbReference type="ARBA" id="ARBA00022960"/>
    </source>
</evidence>
<keyword evidence="5" id="KW-0573">Peptidoglycan synthesis</keyword>
<feature type="transmembrane region" description="Helical" evidence="8">
    <location>
        <begin position="252"/>
        <end position="275"/>
    </location>
</feature>
<dbReference type="GO" id="GO:0009252">
    <property type="term" value="P:peptidoglycan biosynthetic process"/>
    <property type="evidence" value="ECO:0007669"/>
    <property type="project" value="UniProtKB-KW"/>
</dbReference>
<dbReference type="Proteomes" id="UP000321617">
    <property type="component" value="Unassembled WGS sequence"/>
</dbReference>
<evidence type="ECO:0000313" key="9">
    <source>
        <dbReference type="EMBL" id="TWJ16400.1"/>
    </source>
</evidence>
<keyword evidence="7 8" id="KW-0472">Membrane</keyword>
<feature type="transmembrane region" description="Helical" evidence="8">
    <location>
        <begin position="338"/>
        <end position="361"/>
    </location>
</feature>
<dbReference type="EMBL" id="VLLL01000005">
    <property type="protein sequence ID" value="TWJ16400.1"/>
    <property type="molecule type" value="Genomic_DNA"/>
</dbReference>
<feature type="transmembrane region" description="Helical" evidence="8">
    <location>
        <begin position="287"/>
        <end position="309"/>
    </location>
</feature>
<keyword evidence="4" id="KW-0133">Cell shape</keyword>
<dbReference type="AlphaFoldDB" id="A0A562VEU5"/>
<gene>
    <name evidence="9" type="ORF">LX16_2131</name>
</gene>
<dbReference type="InterPro" id="IPR004268">
    <property type="entry name" value="MurJ"/>
</dbReference>
<feature type="transmembrane region" description="Helical" evidence="8">
    <location>
        <begin position="474"/>
        <end position="495"/>
    </location>
</feature>
<feature type="transmembrane region" description="Helical" evidence="8">
    <location>
        <begin position="141"/>
        <end position="163"/>
    </location>
</feature>
<dbReference type="Pfam" id="PF03023">
    <property type="entry name" value="MurJ"/>
    <property type="match status" value="1"/>
</dbReference>
<evidence type="ECO:0000256" key="7">
    <source>
        <dbReference type="ARBA" id="ARBA00023136"/>
    </source>
</evidence>
<feature type="transmembrane region" description="Helical" evidence="8">
    <location>
        <begin position="65"/>
        <end position="88"/>
    </location>
</feature>
<comment type="caution">
    <text evidence="9">The sequence shown here is derived from an EMBL/GenBank/DDBJ whole genome shotgun (WGS) entry which is preliminary data.</text>
</comment>
<feature type="transmembrane region" description="Helical" evidence="8">
    <location>
        <begin position="507"/>
        <end position="530"/>
    </location>
</feature>
<feature type="transmembrane region" description="Helical" evidence="8">
    <location>
        <begin position="40"/>
        <end position="59"/>
    </location>
</feature>
<comment type="subcellular location">
    <subcellularLocation>
        <location evidence="1">Cell membrane</location>
        <topology evidence="1">Multi-pass membrane protein</topology>
    </subcellularLocation>
</comment>
<feature type="transmembrane region" description="Helical" evidence="8">
    <location>
        <begin position="373"/>
        <end position="398"/>
    </location>
</feature>
<evidence type="ECO:0000256" key="1">
    <source>
        <dbReference type="ARBA" id="ARBA00004651"/>
    </source>
</evidence>
<evidence type="ECO:0000256" key="6">
    <source>
        <dbReference type="ARBA" id="ARBA00022989"/>
    </source>
</evidence>
<feature type="transmembrane region" description="Helical" evidence="8">
    <location>
        <begin position="170"/>
        <end position="191"/>
    </location>
</feature>
<dbReference type="GO" id="GO:0034204">
    <property type="term" value="P:lipid translocation"/>
    <property type="evidence" value="ECO:0007669"/>
    <property type="project" value="TreeGrafter"/>
</dbReference>
<keyword evidence="3 8" id="KW-0812">Transmembrane</keyword>
<dbReference type="GO" id="GO:0005886">
    <property type="term" value="C:plasma membrane"/>
    <property type="evidence" value="ECO:0007669"/>
    <property type="project" value="UniProtKB-SubCell"/>
</dbReference>
<evidence type="ECO:0000256" key="2">
    <source>
        <dbReference type="ARBA" id="ARBA00022475"/>
    </source>
</evidence>
<dbReference type="PRINTS" id="PR01806">
    <property type="entry name" value="VIRFACTRMVIN"/>
</dbReference>
<dbReference type="InterPro" id="IPR051050">
    <property type="entry name" value="Lipid_II_flippase_MurJ/MviN"/>
</dbReference>
<keyword evidence="2" id="KW-1003">Cell membrane</keyword>
<feature type="transmembrane region" description="Helical" evidence="8">
    <location>
        <begin position="100"/>
        <end position="121"/>
    </location>
</feature>
<feature type="transmembrane region" description="Helical" evidence="8">
    <location>
        <begin position="211"/>
        <end position="231"/>
    </location>
</feature>
<dbReference type="PANTHER" id="PTHR47019:SF1">
    <property type="entry name" value="LIPID II FLIPPASE MURJ"/>
    <property type="match status" value="1"/>
</dbReference>
<accession>A0A562VEU5</accession>
<proteinExistence type="predicted"/>
<dbReference type="GO" id="GO:0008360">
    <property type="term" value="P:regulation of cell shape"/>
    <property type="evidence" value="ECO:0007669"/>
    <property type="project" value="UniProtKB-KW"/>
</dbReference>
<protein>
    <submittedName>
        <fullName evidence="9">Putative peptidoglycan lipid II flippase</fullName>
    </submittedName>
</protein>
<evidence type="ECO:0000313" key="10">
    <source>
        <dbReference type="Proteomes" id="UP000321617"/>
    </source>
</evidence>
<dbReference type="GO" id="GO:0015648">
    <property type="term" value="F:lipid-linked peptidoglycan transporter activity"/>
    <property type="evidence" value="ECO:0007669"/>
    <property type="project" value="TreeGrafter"/>
</dbReference>
<organism evidence="9 10">
    <name type="scientific">Stackebrandtia albiflava</name>
    <dbReference type="NCBI Taxonomy" id="406432"/>
    <lineage>
        <taxon>Bacteria</taxon>
        <taxon>Bacillati</taxon>
        <taxon>Actinomycetota</taxon>
        <taxon>Actinomycetes</taxon>
        <taxon>Glycomycetales</taxon>
        <taxon>Glycomycetaceae</taxon>
        <taxon>Stackebrandtia</taxon>
    </lineage>
</organism>
<keyword evidence="6 8" id="KW-1133">Transmembrane helix</keyword>
<name>A0A562VEU5_9ACTN</name>
<evidence type="ECO:0000256" key="3">
    <source>
        <dbReference type="ARBA" id="ARBA00022692"/>
    </source>
</evidence>
<evidence type="ECO:0000256" key="8">
    <source>
        <dbReference type="SAM" id="Phobius"/>
    </source>
</evidence>